<dbReference type="EMBL" id="JADEYS010000011">
    <property type="protein sequence ID" value="MBE9397920.1"/>
    <property type="molecule type" value="Genomic_DNA"/>
</dbReference>
<dbReference type="AlphaFoldDB" id="A0A8J7FV55"/>
<organism evidence="2 3">
    <name type="scientific">Pontibacterium sinense</name>
    <dbReference type="NCBI Taxonomy" id="2781979"/>
    <lineage>
        <taxon>Bacteria</taxon>
        <taxon>Pseudomonadati</taxon>
        <taxon>Pseudomonadota</taxon>
        <taxon>Gammaproteobacteria</taxon>
        <taxon>Oceanospirillales</taxon>
        <taxon>Oceanospirillaceae</taxon>
        <taxon>Pontibacterium</taxon>
    </lineage>
</organism>
<evidence type="ECO:0008006" key="4">
    <source>
        <dbReference type="Google" id="ProtNLM"/>
    </source>
</evidence>
<keyword evidence="1" id="KW-0732">Signal</keyword>
<gene>
    <name evidence="2" type="ORF">IOQ59_11695</name>
</gene>
<comment type="caution">
    <text evidence="2">The sequence shown here is derived from an EMBL/GenBank/DDBJ whole genome shotgun (WGS) entry which is preliminary data.</text>
</comment>
<dbReference type="Proteomes" id="UP000640333">
    <property type="component" value="Unassembled WGS sequence"/>
</dbReference>
<keyword evidence="3" id="KW-1185">Reference proteome</keyword>
<reference evidence="2" key="1">
    <citation type="submission" date="2020-10" db="EMBL/GenBank/DDBJ databases">
        <title>Bacterium isolated from coastal waters sediment.</title>
        <authorList>
            <person name="Chen R.-J."/>
            <person name="Lu D.-C."/>
            <person name="Zhu K.-L."/>
            <person name="Du Z.-J."/>
        </authorList>
    </citation>
    <scope>NUCLEOTIDE SEQUENCE</scope>
    <source>
        <strain evidence="2">N1Y112</strain>
    </source>
</reference>
<protein>
    <recommendedName>
        <fullName evidence="4">Lipoprotein</fullName>
    </recommendedName>
</protein>
<feature type="chain" id="PRO_5035186436" description="Lipoprotein" evidence="1">
    <location>
        <begin position="24"/>
        <end position="188"/>
    </location>
</feature>
<dbReference type="PROSITE" id="PS51257">
    <property type="entry name" value="PROKAR_LIPOPROTEIN"/>
    <property type="match status" value="1"/>
</dbReference>
<evidence type="ECO:0000256" key="1">
    <source>
        <dbReference type="SAM" id="SignalP"/>
    </source>
</evidence>
<evidence type="ECO:0000313" key="2">
    <source>
        <dbReference type="EMBL" id="MBE9397920.1"/>
    </source>
</evidence>
<evidence type="ECO:0000313" key="3">
    <source>
        <dbReference type="Proteomes" id="UP000640333"/>
    </source>
</evidence>
<dbReference type="Pfam" id="PF03923">
    <property type="entry name" value="Lipoprotein_16"/>
    <property type="match status" value="1"/>
</dbReference>
<dbReference type="RefSeq" id="WP_193953486.1">
    <property type="nucleotide sequence ID" value="NZ_JADEYS010000011.1"/>
</dbReference>
<dbReference type="InterPro" id="IPR005619">
    <property type="entry name" value="Uncharacterised_YajG"/>
</dbReference>
<sequence length="188" mass="20982">MIKALSATLLAAAILSGCSGLPAQNLDLHPKINATQKLPSDTMIHVKAEDTRHSALIGQRIDRLKNTAPLSLIDAQEQLEHAVEHALEDMGIKQFQPGEFTMTVYLDELTYNAKMKNLLQEVSAQTTLRIKVEKNGQHYTGKYKTDTTKPFVNTPTPADNEELFNTLVGDTLSRAFADRKLMDFLLFR</sequence>
<feature type="signal peptide" evidence="1">
    <location>
        <begin position="1"/>
        <end position="23"/>
    </location>
</feature>
<accession>A0A8J7FV55</accession>
<name>A0A8J7FV55_9GAMM</name>
<proteinExistence type="predicted"/>